<dbReference type="EMBL" id="JBBPFD010000033">
    <property type="protein sequence ID" value="KAK7880972.1"/>
    <property type="molecule type" value="Genomic_DNA"/>
</dbReference>
<dbReference type="InterPro" id="IPR015943">
    <property type="entry name" value="WD40/YVTN_repeat-like_dom_sf"/>
</dbReference>
<dbReference type="InterPro" id="IPR036322">
    <property type="entry name" value="WD40_repeat_dom_sf"/>
</dbReference>
<evidence type="ECO:0000313" key="4">
    <source>
        <dbReference type="EMBL" id="KAK7880972.1"/>
    </source>
</evidence>
<dbReference type="Pfam" id="PF25171">
    <property type="entry name" value="Beta-prop_WDR36-Utp21_1st"/>
    <property type="match status" value="1"/>
</dbReference>
<evidence type="ECO:0000256" key="1">
    <source>
        <dbReference type="PROSITE-ProRule" id="PRU00221"/>
    </source>
</evidence>
<keyword evidence="1" id="KW-0853">WD repeat</keyword>
<dbReference type="SMART" id="SM00320">
    <property type="entry name" value="WD40"/>
    <property type="match status" value="5"/>
</dbReference>
<dbReference type="GO" id="GO:0032040">
    <property type="term" value="C:small-subunit processome"/>
    <property type="evidence" value="ECO:0007669"/>
    <property type="project" value="TreeGrafter"/>
</dbReference>
<feature type="compositionally biased region" description="Polar residues" evidence="2">
    <location>
        <begin position="335"/>
        <end position="351"/>
    </location>
</feature>
<feature type="repeat" description="WD" evidence="1">
    <location>
        <begin position="194"/>
        <end position="225"/>
    </location>
</feature>
<comment type="caution">
    <text evidence="4">The sequence shown here is derived from an EMBL/GenBank/DDBJ whole genome shotgun (WGS) entry which is preliminary data.</text>
</comment>
<evidence type="ECO:0000313" key="5">
    <source>
        <dbReference type="Proteomes" id="UP001460270"/>
    </source>
</evidence>
<dbReference type="PANTHER" id="PTHR22840">
    <property type="entry name" value="WD REPEAT-CONTAINING PROTEIN 36"/>
    <property type="match status" value="1"/>
</dbReference>
<dbReference type="GO" id="GO:0006364">
    <property type="term" value="P:rRNA processing"/>
    <property type="evidence" value="ECO:0007669"/>
    <property type="project" value="TreeGrafter"/>
</dbReference>
<accession>A0AAW0MNT4</accession>
<reference evidence="5" key="1">
    <citation type="submission" date="2024-04" db="EMBL/GenBank/DDBJ databases">
        <title>Salinicola lusitanus LLJ914,a marine bacterium isolated from the Okinawa Trough.</title>
        <authorList>
            <person name="Li J."/>
        </authorList>
    </citation>
    <scope>NUCLEOTIDE SEQUENCE [LARGE SCALE GENOMIC DNA]</scope>
</reference>
<gene>
    <name evidence="4" type="ORF">WMY93_032367</name>
</gene>
<dbReference type="GO" id="GO:0034388">
    <property type="term" value="C:Pwp2p-containing subcomplex of 90S preribosome"/>
    <property type="evidence" value="ECO:0007669"/>
    <property type="project" value="TreeGrafter"/>
</dbReference>
<dbReference type="InterPro" id="IPR001680">
    <property type="entry name" value="WD40_rpt"/>
</dbReference>
<dbReference type="PROSITE" id="PS50082">
    <property type="entry name" value="WD_REPEATS_2"/>
    <property type="match status" value="1"/>
</dbReference>
<organism evidence="4 5">
    <name type="scientific">Mugilogobius chulae</name>
    <name type="common">yellowstripe goby</name>
    <dbReference type="NCBI Taxonomy" id="88201"/>
    <lineage>
        <taxon>Eukaryota</taxon>
        <taxon>Metazoa</taxon>
        <taxon>Chordata</taxon>
        <taxon>Craniata</taxon>
        <taxon>Vertebrata</taxon>
        <taxon>Euteleostomi</taxon>
        <taxon>Actinopterygii</taxon>
        <taxon>Neopterygii</taxon>
        <taxon>Teleostei</taxon>
        <taxon>Neoteleostei</taxon>
        <taxon>Acanthomorphata</taxon>
        <taxon>Gobiaria</taxon>
        <taxon>Gobiiformes</taxon>
        <taxon>Gobioidei</taxon>
        <taxon>Gobiidae</taxon>
        <taxon>Gobionellinae</taxon>
        <taxon>Mugilogobius</taxon>
    </lineage>
</organism>
<sequence>MLVFAAAGREISAFARTKVVQRYHGHQQEVRLLLPLGDQLISADAGGDVIVWDVQSAELYLRLHFDPATFDLSAIMHPSTYLNKVLLGSRQGPLQLWNIKTSALIFSFSGWSSGVTALEQSPAVDVVGVGTATGHIIVHNIRLDETLMSFTQDWGPITALAFRTDGAPVLASCSPQGHVAFWDLERRQMTSQLSHAHRGAVAGATFVHGEPLLVTNGGDNALRAWLMEEGGARLLRCRQGHSAPPTAIRHHGNDGKNILSAGLDGTLQSFSTVHERFNKNLGHGSINKKKEKKKKHGLKHEELRLPPITCRVIVGVALSPPGTISAAVWAVTTEGPESSRSSEATVSLTLEQEQEEGESGACGRVWRCGRSLESVGGVWSVWEESGRVWEESGSVGGVWECGRSLEVWEESGECGRSLERGGRSLECGRSLESVGGVWRVWEESGGVGGIWSVWEESGSVWEGLEVWEESGGCGGVWRVVGGVWRVWEESGECGRNLGGSGDVGGVWRVWEESGECGRSLERVGGVGACGRSLRVWEESGECGRSLERVGGVWRVWEGLGVWEELERVGGVWRCGRSLERVGGVWRCGRSLESVGGVWSVWEESGACGRSLERVGGVWSMWAESGACGRSLTHSMTSLPVSSGRGHHFLWTLCCDWSGLHRGDFRESDRAHSGAVRGVATDLLNQLTSPRPLIGCCASGDSRARNGARTQTPIMPSALCCPRQVQTRTQTPIMPQCPAAAPRQCPAAAPRQVQTRTQTPIMPQCLLLHRDRYRLELNLPIMPQCPAAAPRQVLTRTPTPIMPQCPDQV</sequence>
<dbReference type="SUPFAM" id="SSF50978">
    <property type="entry name" value="WD40 repeat-like"/>
    <property type="match status" value="1"/>
</dbReference>
<protein>
    <recommendedName>
        <fullName evidence="3">WDR36/Utp21 N-terminal domain-containing protein</fullName>
    </recommendedName>
</protein>
<dbReference type="Gene3D" id="2.130.10.10">
    <property type="entry name" value="YVTN repeat-like/Quinoprotein amine dehydrogenase"/>
    <property type="match status" value="2"/>
</dbReference>
<feature type="domain" description="WDR36/Utp21 N-terminal" evidence="3">
    <location>
        <begin position="2"/>
        <end position="227"/>
    </location>
</feature>
<dbReference type="PANTHER" id="PTHR22840:SF12">
    <property type="entry name" value="WD REPEAT-CONTAINING PROTEIN 36"/>
    <property type="match status" value="1"/>
</dbReference>
<dbReference type="Proteomes" id="UP001460270">
    <property type="component" value="Unassembled WGS sequence"/>
</dbReference>
<feature type="region of interest" description="Disordered" evidence="2">
    <location>
        <begin position="334"/>
        <end position="353"/>
    </location>
</feature>
<dbReference type="InterPro" id="IPR059157">
    <property type="entry name" value="WDR36-Utp21_N"/>
</dbReference>
<evidence type="ECO:0000256" key="2">
    <source>
        <dbReference type="SAM" id="MobiDB-lite"/>
    </source>
</evidence>
<proteinExistence type="predicted"/>
<keyword evidence="5" id="KW-1185">Reference proteome</keyword>
<name>A0AAW0MNT4_9GOBI</name>
<dbReference type="AlphaFoldDB" id="A0AAW0MNT4"/>
<evidence type="ECO:0000259" key="3">
    <source>
        <dbReference type="Pfam" id="PF25171"/>
    </source>
</evidence>